<keyword evidence="9" id="KW-0012">Acyltransferase</keyword>
<dbReference type="Pfam" id="PF13880">
    <property type="entry name" value="Acetyltransf_13"/>
    <property type="match status" value="1"/>
</dbReference>
<dbReference type="RefSeq" id="XP_004504202.1">
    <property type="nucleotide sequence ID" value="XM_004504145.3"/>
</dbReference>
<keyword evidence="12" id="KW-1185">Reference proteome</keyword>
<sequence length="358" mass="40621">MQLKISKFFKCDSHSIISSPAAHHNDDDLSNWDWENKQYYIFNTYRRTRQNPNPNPNPVASLSTIIGKPVVKNKKRSYVQFHLDFGQSDFLLRVCSTCGFQFTPGNEEDEKSHTRFHKRFTQGIQFRGWSNERIISSHKGDGIILVLDTDPISHRNKVEEVVKMVEIELGSGWIANQYCKVYLFVSLQRIVGCMVAEPIKEAFRVVSCSDVRYSDSARKRETKPRPTTLQFGNIVFQSEVEKRAVNVSDSEVMDGRAIFCETKPVVAVCGIRAIWVTPSNRRKHIASQLLDAVRKSFCTGLELERGQLAFSLPTSAGKALAYSYAGTGSFSVYKAVQSRSRNRSEIREAYVIEAGNQV</sequence>
<dbReference type="eggNOG" id="KOG3014">
    <property type="taxonomic scope" value="Eukaryota"/>
</dbReference>
<name>A0A1S2YFV7_CICAR</name>
<dbReference type="Proteomes" id="UP000087171">
    <property type="component" value="Chromosome Ca6"/>
</dbReference>
<dbReference type="STRING" id="3827.A0A1S2YFV7"/>
<dbReference type="AlphaFoldDB" id="A0A1S2YFV7"/>
<protein>
    <submittedName>
        <fullName evidence="13">Protein CHROMOSOME TRANSMISSION FIDELITY 7-like</fullName>
    </submittedName>
</protein>
<feature type="domain" description="N-acetyltransferase ESCO zinc-finger" evidence="10">
    <location>
        <begin position="80"/>
        <end position="119"/>
    </location>
</feature>
<evidence type="ECO:0000256" key="3">
    <source>
        <dbReference type="ARBA" id="ARBA00022679"/>
    </source>
</evidence>
<dbReference type="GO" id="GO:0005634">
    <property type="term" value="C:nucleus"/>
    <property type="evidence" value="ECO:0007669"/>
    <property type="project" value="UniProtKB-SubCell"/>
</dbReference>
<evidence type="ECO:0000256" key="7">
    <source>
        <dbReference type="ARBA" id="ARBA00023242"/>
    </source>
</evidence>
<evidence type="ECO:0000256" key="2">
    <source>
        <dbReference type="ARBA" id="ARBA00005816"/>
    </source>
</evidence>
<feature type="domain" description="N-acetyltransferase ESCO acetyl-transferase" evidence="11">
    <location>
        <begin position="267"/>
        <end position="333"/>
    </location>
</feature>
<gene>
    <name evidence="13" type="primary">LOC101496881</name>
</gene>
<dbReference type="InterPro" id="IPR028005">
    <property type="entry name" value="AcTrfase_ESCO_Znf_dom"/>
</dbReference>
<reference evidence="12" key="1">
    <citation type="journal article" date="2013" name="Nat. Biotechnol.">
        <title>Draft genome sequence of chickpea (Cicer arietinum) provides a resource for trait improvement.</title>
        <authorList>
            <person name="Varshney R.K."/>
            <person name="Song C."/>
            <person name="Saxena R.K."/>
            <person name="Azam S."/>
            <person name="Yu S."/>
            <person name="Sharpe A.G."/>
            <person name="Cannon S."/>
            <person name="Baek J."/>
            <person name="Rosen B.D."/>
            <person name="Tar'an B."/>
            <person name="Millan T."/>
            <person name="Zhang X."/>
            <person name="Ramsay L.D."/>
            <person name="Iwata A."/>
            <person name="Wang Y."/>
            <person name="Nelson W."/>
            <person name="Farmer A.D."/>
            <person name="Gaur P.M."/>
            <person name="Soderlund C."/>
            <person name="Penmetsa R.V."/>
            <person name="Xu C."/>
            <person name="Bharti A.K."/>
            <person name="He W."/>
            <person name="Winter P."/>
            <person name="Zhao S."/>
            <person name="Hane J.K."/>
            <person name="Carrasquilla-Garcia N."/>
            <person name="Condie J.A."/>
            <person name="Upadhyaya H.D."/>
            <person name="Luo M.C."/>
            <person name="Thudi M."/>
            <person name="Gowda C.L."/>
            <person name="Singh N.P."/>
            <person name="Lichtenzveig J."/>
            <person name="Gali K.K."/>
            <person name="Rubio J."/>
            <person name="Nadarajan N."/>
            <person name="Dolezel J."/>
            <person name="Bansal K.C."/>
            <person name="Xu X."/>
            <person name="Edwards D."/>
            <person name="Zhang G."/>
            <person name="Kahl G."/>
            <person name="Gil J."/>
            <person name="Singh K.B."/>
            <person name="Datta S.K."/>
            <person name="Jackson S.A."/>
            <person name="Wang J."/>
            <person name="Cook D.R."/>
        </authorList>
    </citation>
    <scope>NUCLEOTIDE SEQUENCE [LARGE SCALE GENOMIC DNA]</scope>
    <source>
        <strain evidence="12">cv. CDC Frontier</strain>
    </source>
</reference>
<keyword evidence="7" id="KW-0539">Nucleus</keyword>
<evidence type="ECO:0000256" key="6">
    <source>
        <dbReference type="ARBA" id="ARBA00022833"/>
    </source>
</evidence>
<keyword evidence="8" id="KW-0131">Cell cycle</keyword>
<evidence type="ECO:0000256" key="9">
    <source>
        <dbReference type="ARBA" id="ARBA00023315"/>
    </source>
</evidence>
<evidence type="ECO:0000256" key="4">
    <source>
        <dbReference type="ARBA" id="ARBA00022723"/>
    </source>
</evidence>
<organism evidence="12 13">
    <name type="scientific">Cicer arietinum</name>
    <name type="common">Chickpea</name>
    <name type="synonym">Garbanzo</name>
    <dbReference type="NCBI Taxonomy" id="3827"/>
    <lineage>
        <taxon>Eukaryota</taxon>
        <taxon>Viridiplantae</taxon>
        <taxon>Streptophyta</taxon>
        <taxon>Embryophyta</taxon>
        <taxon>Tracheophyta</taxon>
        <taxon>Spermatophyta</taxon>
        <taxon>Magnoliopsida</taxon>
        <taxon>eudicotyledons</taxon>
        <taxon>Gunneridae</taxon>
        <taxon>Pentapetalae</taxon>
        <taxon>rosids</taxon>
        <taxon>fabids</taxon>
        <taxon>Fabales</taxon>
        <taxon>Fabaceae</taxon>
        <taxon>Papilionoideae</taxon>
        <taxon>50 kb inversion clade</taxon>
        <taxon>NPAAA clade</taxon>
        <taxon>Hologalegina</taxon>
        <taxon>IRL clade</taxon>
        <taxon>Cicereae</taxon>
        <taxon>Cicer</taxon>
    </lineage>
</organism>
<dbReference type="GO" id="GO:0007064">
    <property type="term" value="P:mitotic sister chromatid cohesion"/>
    <property type="evidence" value="ECO:0007669"/>
    <property type="project" value="TreeGrafter"/>
</dbReference>
<proteinExistence type="inferred from homology"/>
<dbReference type="GO" id="GO:0000785">
    <property type="term" value="C:chromatin"/>
    <property type="evidence" value="ECO:0007669"/>
    <property type="project" value="TreeGrafter"/>
</dbReference>
<dbReference type="Pfam" id="PF13878">
    <property type="entry name" value="zf-C2H2_3"/>
    <property type="match status" value="1"/>
</dbReference>
<evidence type="ECO:0000259" key="11">
    <source>
        <dbReference type="Pfam" id="PF13880"/>
    </source>
</evidence>
<evidence type="ECO:0000313" key="12">
    <source>
        <dbReference type="Proteomes" id="UP000087171"/>
    </source>
</evidence>
<keyword evidence="4" id="KW-0479">Metal-binding</keyword>
<keyword evidence="5" id="KW-0863">Zinc-finger</keyword>
<dbReference type="PANTHER" id="PTHR45884:SF2">
    <property type="entry name" value="N-ACETYLTRANSFERASE ECO"/>
    <property type="match status" value="1"/>
</dbReference>
<dbReference type="KEGG" id="cam:101496881"/>
<evidence type="ECO:0000256" key="8">
    <source>
        <dbReference type="ARBA" id="ARBA00023306"/>
    </source>
</evidence>
<dbReference type="PANTHER" id="PTHR45884">
    <property type="entry name" value="N-ACETYLTRANSFERASE ECO"/>
    <property type="match status" value="1"/>
</dbReference>
<comment type="subcellular location">
    <subcellularLocation>
        <location evidence="1">Nucleus</location>
    </subcellularLocation>
</comment>
<dbReference type="GO" id="GO:0008270">
    <property type="term" value="F:zinc ion binding"/>
    <property type="evidence" value="ECO:0007669"/>
    <property type="project" value="UniProtKB-KW"/>
</dbReference>
<comment type="similarity">
    <text evidence="2">Belongs to the acetyltransferase family. ECO subfamily.</text>
</comment>
<reference evidence="13" key="2">
    <citation type="submission" date="2025-08" db="UniProtKB">
        <authorList>
            <consortium name="RefSeq"/>
        </authorList>
    </citation>
    <scope>IDENTIFICATION</scope>
    <source>
        <tissue evidence="13">Etiolated seedlings</tissue>
    </source>
</reference>
<dbReference type="PaxDb" id="3827-XP_004504202.1"/>
<dbReference type="OrthoDB" id="428854at2759"/>
<evidence type="ECO:0000256" key="5">
    <source>
        <dbReference type="ARBA" id="ARBA00022771"/>
    </source>
</evidence>
<keyword evidence="3" id="KW-0808">Transferase</keyword>
<dbReference type="GeneID" id="101496881"/>
<dbReference type="GO" id="GO:0061733">
    <property type="term" value="F:protein-lysine-acetyltransferase activity"/>
    <property type="evidence" value="ECO:0007669"/>
    <property type="project" value="TreeGrafter"/>
</dbReference>
<dbReference type="InterPro" id="IPR028009">
    <property type="entry name" value="ESCO_Acetyltransf_dom"/>
</dbReference>
<keyword evidence="6" id="KW-0862">Zinc</keyword>
<evidence type="ECO:0000256" key="1">
    <source>
        <dbReference type="ARBA" id="ARBA00004123"/>
    </source>
</evidence>
<accession>A0A1S2YFV7</accession>
<evidence type="ECO:0000259" key="10">
    <source>
        <dbReference type="Pfam" id="PF13878"/>
    </source>
</evidence>
<evidence type="ECO:0000313" key="13">
    <source>
        <dbReference type="RefSeq" id="XP_004504202.1"/>
    </source>
</evidence>